<evidence type="ECO:0000256" key="8">
    <source>
        <dbReference type="ARBA" id="ARBA00055771"/>
    </source>
</evidence>
<dbReference type="SMART" id="SM01120">
    <property type="entry name" value="Dak2"/>
    <property type="match status" value="1"/>
</dbReference>
<comment type="subunit">
    <text evidence="7">Homodimer. The dihydroxyacetone kinase complex is composed of a homodimer of DhaM, a homodimer of DhaK and the subunit DhaL.</text>
</comment>
<dbReference type="GO" id="GO:0047324">
    <property type="term" value="F:phosphoenolpyruvate-glycerone phosphotransferase activity"/>
    <property type="evidence" value="ECO:0007669"/>
    <property type="project" value="UniProtKB-EC"/>
</dbReference>
<evidence type="ECO:0000256" key="4">
    <source>
        <dbReference type="ARBA" id="ARBA00022679"/>
    </source>
</evidence>
<evidence type="ECO:0000256" key="3">
    <source>
        <dbReference type="ARBA" id="ARBA00012095"/>
    </source>
</evidence>
<dbReference type="Pfam" id="PF02734">
    <property type="entry name" value="Dak2"/>
    <property type="match status" value="1"/>
</dbReference>
<feature type="domain" description="DhaL" evidence="9">
    <location>
        <begin position="5"/>
        <end position="206"/>
    </location>
</feature>
<dbReference type="InterPro" id="IPR012737">
    <property type="entry name" value="DhaK_L_YcgS"/>
</dbReference>
<dbReference type="GO" id="GO:0004371">
    <property type="term" value="F:glycerone kinase activity"/>
    <property type="evidence" value="ECO:0007669"/>
    <property type="project" value="InterPro"/>
</dbReference>
<dbReference type="GO" id="GO:0005829">
    <property type="term" value="C:cytosol"/>
    <property type="evidence" value="ECO:0007669"/>
    <property type="project" value="TreeGrafter"/>
</dbReference>
<sequence length="211" mass="22772">MLNKQDVYQMLEKVTDVFNERKEFLSELDAKVGDGDHGYSIARGCTAGMKAISDLDEQASISDLFRVYGRTLTCEVGGAMGPLFGLIFTEMGVATQKIEVFGVKDLLNGLNCAKKEILELGGASPGDKTMVDAIVPTVETLKQAIDTGKTDNEVLTLCVDAAKKGVEATIPMVARRGRSKYLREKSVGYQDAGATSFYTLIGVLAESLKEN</sequence>
<keyword evidence="6" id="KW-0319">Glycerol metabolism</keyword>
<proteinExistence type="predicted"/>
<dbReference type="Gene3D" id="1.25.40.340">
    <property type="match status" value="1"/>
</dbReference>
<dbReference type="EC" id="2.7.1.121" evidence="3"/>
<comment type="function">
    <text evidence="8">ADP-binding subunit of the dihydroxyacetone kinase, which is responsible for the phosphoenolpyruvate (PEP)-dependent phosphorylation of dihydroxyacetone. DhaL-ADP is converted to DhaL-ATP via a phosphoryl group transfer from DhaM and transmits it to dihydroxyacetone binds to DhaK.</text>
</comment>
<keyword evidence="5 10" id="KW-0418">Kinase</keyword>
<evidence type="ECO:0000259" key="9">
    <source>
        <dbReference type="PROSITE" id="PS51480"/>
    </source>
</evidence>
<dbReference type="AlphaFoldDB" id="A0A6N3HEV4"/>
<evidence type="ECO:0000256" key="7">
    <source>
        <dbReference type="ARBA" id="ARBA00046577"/>
    </source>
</evidence>
<dbReference type="InterPro" id="IPR004007">
    <property type="entry name" value="DhaL_dom"/>
</dbReference>
<accession>A0A6N3HEV4</accession>
<evidence type="ECO:0000313" key="10">
    <source>
        <dbReference type="EMBL" id="VYU75042.1"/>
    </source>
</evidence>
<dbReference type="FunFam" id="1.25.40.340:FF:000002">
    <property type="entry name" value="Dihydroxyacetone kinase, L subunit"/>
    <property type="match status" value="1"/>
</dbReference>
<dbReference type="PANTHER" id="PTHR28629:SF4">
    <property type="entry name" value="TRIOKINASE_FMN CYCLASE"/>
    <property type="match status" value="1"/>
</dbReference>
<dbReference type="PROSITE" id="PS51480">
    <property type="entry name" value="DHAL"/>
    <property type="match status" value="1"/>
</dbReference>
<evidence type="ECO:0000256" key="2">
    <source>
        <dbReference type="ARBA" id="ARBA00004745"/>
    </source>
</evidence>
<dbReference type="EMBL" id="CACRTR010000023">
    <property type="protein sequence ID" value="VYU75042.1"/>
    <property type="molecule type" value="Genomic_DNA"/>
</dbReference>
<name>A0A6N3HEV4_EUBLI</name>
<dbReference type="NCBIfam" id="TIGR02365">
    <property type="entry name" value="dha_L_ycgS"/>
    <property type="match status" value="1"/>
</dbReference>
<comment type="pathway">
    <text evidence="2">Polyol metabolism; glycerol degradation.</text>
</comment>
<comment type="catalytic activity">
    <reaction evidence="1">
        <text>dihydroxyacetone + phosphoenolpyruvate = dihydroxyacetone phosphate + pyruvate</text>
        <dbReference type="Rhea" id="RHEA:18381"/>
        <dbReference type="ChEBI" id="CHEBI:15361"/>
        <dbReference type="ChEBI" id="CHEBI:16016"/>
        <dbReference type="ChEBI" id="CHEBI:57642"/>
        <dbReference type="ChEBI" id="CHEBI:58702"/>
        <dbReference type="EC" id="2.7.1.121"/>
    </reaction>
</comment>
<evidence type="ECO:0000256" key="1">
    <source>
        <dbReference type="ARBA" id="ARBA00001113"/>
    </source>
</evidence>
<protein>
    <recommendedName>
        <fullName evidence="3">phosphoenolpyruvate--glycerone phosphotransferase</fullName>
        <ecNumber evidence="3">2.7.1.121</ecNumber>
    </recommendedName>
</protein>
<dbReference type="PANTHER" id="PTHR28629">
    <property type="entry name" value="TRIOKINASE/FMN CYCLASE"/>
    <property type="match status" value="1"/>
</dbReference>
<gene>
    <name evidence="10" type="primary">dhaL_1</name>
    <name evidence="10" type="ORF">ELLFYP34_01190</name>
</gene>
<dbReference type="GO" id="GO:0019563">
    <property type="term" value="P:glycerol catabolic process"/>
    <property type="evidence" value="ECO:0007669"/>
    <property type="project" value="TreeGrafter"/>
</dbReference>
<evidence type="ECO:0000256" key="5">
    <source>
        <dbReference type="ARBA" id="ARBA00022777"/>
    </source>
</evidence>
<keyword evidence="4 10" id="KW-0808">Transferase</keyword>
<dbReference type="InterPro" id="IPR036117">
    <property type="entry name" value="DhaL_dom_sf"/>
</dbReference>
<reference evidence="10" key="1">
    <citation type="submission" date="2019-11" db="EMBL/GenBank/DDBJ databases">
        <authorList>
            <person name="Feng L."/>
        </authorList>
    </citation>
    <scope>NUCLEOTIDE SEQUENCE</scope>
    <source>
        <strain evidence="10">ElimosumLFYP34</strain>
    </source>
</reference>
<organism evidence="10">
    <name type="scientific">Eubacterium limosum</name>
    <dbReference type="NCBI Taxonomy" id="1736"/>
    <lineage>
        <taxon>Bacteria</taxon>
        <taxon>Bacillati</taxon>
        <taxon>Bacillota</taxon>
        <taxon>Clostridia</taxon>
        <taxon>Eubacteriales</taxon>
        <taxon>Eubacteriaceae</taxon>
        <taxon>Eubacterium</taxon>
    </lineage>
</organism>
<evidence type="ECO:0000256" key="6">
    <source>
        <dbReference type="ARBA" id="ARBA00022798"/>
    </source>
</evidence>
<dbReference type="InterPro" id="IPR050861">
    <property type="entry name" value="Dihydroxyacetone_Kinase"/>
</dbReference>
<dbReference type="SUPFAM" id="SSF101473">
    <property type="entry name" value="DhaL-like"/>
    <property type="match status" value="1"/>
</dbReference>